<evidence type="ECO:0000313" key="2">
    <source>
        <dbReference type="EnsemblMetazoa" id="AFAF014280-PA"/>
    </source>
</evidence>
<feature type="region of interest" description="Disordered" evidence="1">
    <location>
        <begin position="1"/>
        <end position="82"/>
    </location>
</feature>
<sequence>MATFVANASKHGPVDPDPQPQRSVQLGEGREGMATGMVGSENTKKCNAKVSGGAAARRKGSGSGLEHGGGPTPPKPSGSGHPSSAHTLISYLFYLMCITALGASVYTNLRQSHVEDKLSSLVSIEARLSLVEAQVSDVYRRITLRKGAAAAAAATAEPEEETVSDVVRKISHQIAELPRMRRDLSALKVSRKDRQAAVQGGECMCPPAHRPGRFGADSTETEPIIVRCEVSCRGTEGSGTEKVNVACRRQLCLGVPASVDRFGVRWMVEN</sequence>
<dbReference type="EMBL" id="AXCN02000116">
    <property type="status" value="NOT_ANNOTATED_CDS"/>
    <property type="molecule type" value="Genomic_DNA"/>
</dbReference>
<name>A0A182QPI4_9DIPT</name>
<dbReference type="STRING" id="69004.A0A182QPI4"/>
<dbReference type="VEuPathDB" id="VectorBase:AFAF014280"/>
<reference evidence="2" key="2">
    <citation type="submission" date="2020-05" db="UniProtKB">
        <authorList>
            <consortium name="EnsemblMetazoa"/>
        </authorList>
    </citation>
    <scope>IDENTIFICATION</scope>
    <source>
        <strain evidence="2">FAR1</strain>
    </source>
</reference>
<feature type="compositionally biased region" description="Gly residues" evidence="1">
    <location>
        <begin position="61"/>
        <end position="70"/>
    </location>
</feature>
<dbReference type="AlphaFoldDB" id="A0A182QPI4"/>
<reference evidence="3" key="1">
    <citation type="submission" date="2014-01" db="EMBL/GenBank/DDBJ databases">
        <title>The Genome Sequence of Anopheles farauti FAR1 (V2).</title>
        <authorList>
            <consortium name="The Broad Institute Genomics Platform"/>
            <person name="Neafsey D.E."/>
            <person name="Besansky N."/>
            <person name="Howell P."/>
            <person name="Walton C."/>
            <person name="Young S.K."/>
            <person name="Zeng Q."/>
            <person name="Gargeya S."/>
            <person name="Fitzgerald M."/>
            <person name="Haas B."/>
            <person name="Abouelleil A."/>
            <person name="Allen A.W."/>
            <person name="Alvarado L."/>
            <person name="Arachchi H.M."/>
            <person name="Berlin A.M."/>
            <person name="Chapman S.B."/>
            <person name="Gainer-Dewar J."/>
            <person name="Goldberg J."/>
            <person name="Griggs A."/>
            <person name="Gujja S."/>
            <person name="Hansen M."/>
            <person name="Howarth C."/>
            <person name="Imamovic A."/>
            <person name="Ireland A."/>
            <person name="Larimer J."/>
            <person name="McCowan C."/>
            <person name="Murphy C."/>
            <person name="Pearson M."/>
            <person name="Poon T.W."/>
            <person name="Priest M."/>
            <person name="Roberts A."/>
            <person name="Saif S."/>
            <person name="Shea T."/>
            <person name="Sisk P."/>
            <person name="Sykes S."/>
            <person name="Wortman J."/>
            <person name="Nusbaum C."/>
            <person name="Birren B."/>
        </authorList>
    </citation>
    <scope>NUCLEOTIDE SEQUENCE [LARGE SCALE GENOMIC DNA]</scope>
    <source>
        <strain evidence="3">FAR1</strain>
    </source>
</reference>
<dbReference type="EnsemblMetazoa" id="AFAF014280-RA">
    <property type="protein sequence ID" value="AFAF014280-PA"/>
    <property type="gene ID" value="AFAF014280"/>
</dbReference>
<evidence type="ECO:0000256" key="1">
    <source>
        <dbReference type="SAM" id="MobiDB-lite"/>
    </source>
</evidence>
<dbReference type="Proteomes" id="UP000075886">
    <property type="component" value="Unassembled WGS sequence"/>
</dbReference>
<proteinExistence type="predicted"/>
<protein>
    <submittedName>
        <fullName evidence="2">Uncharacterized protein</fullName>
    </submittedName>
</protein>
<organism evidence="2 3">
    <name type="scientific">Anopheles farauti</name>
    <dbReference type="NCBI Taxonomy" id="69004"/>
    <lineage>
        <taxon>Eukaryota</taxon>
        <taxon>Metazoa</taxon>
        <taxon>Ecdysozoa</taxon>
        <taxon>Arthropoda</taxon>
        <taxon>Hexapoda</taxon>
        <taxon>Insecta</taxon>
        <taxon>Pterygota</taxon>
        <taxon>Neoptera</taxon>
        <taxon>Endopterygota</taxon>
        <taxon>Diptera</taxon>
        <taxon>Nematocera</taxon>
        <taxon>Culicoidea</taxon>
        <taxon>Culicidae</taxon>
        <taxon>Anophelinae</taxon>
        <taxon>Anopheles</taxon>
    </lineage>
</organism>
<accession>A0A182QPI4</accession>
<evidence type="ECO:0000313" key="3">
    <source>
        <dbReference type="Proteomes" id="UP000075886"/>
    </source>
</evidence>
<keyword evidence="3" id="KW-1185">Reference proteome</keyword>